<organism evidence="1">
    <name type="scientific">Arundo donax</name>
    <name type="common">Giant reed</name>
    <name type="synonym">Donax arundinaceus</name>
    <dbReference type="NCBI Taxonomy" id="35708"/>
    <lineage>
        <taxon>Eukaryota</taxon>
        <taxon>Viridiplantae</taxon>
        <taxon>Streptophyta</taxon>
        <taxon>Embryophyta</taxon>
        <taxon>Tracheophyta</taxon>
        <taxon>Spermatophyta</taxon>
        <taxon>Magnoliopsida</taxon>
        <taxon>Liliopsida</taxon>
        <taxon>Poales</taxon>
        <taxon>Poaceae</taxon>
        <taxon>PACMAD clade</taxon>
        <taxon>Arundinoideae</taxon>
        <taxon>Arundineae</taxon>
        <taxon>Arundo</taxon>
    </lineage>
</organism>
<sequence length="44" mass="4952">MFVCPKLQMNYELLEMGYFGCLVTRKLPGALNFILVGWSGGEQP</sequence>
<dbReference type="AlphaFoldDB" id="A0A0A9B4Y7"/>
<protein>
    <submittedName>
        <fullName evidence="1">Uncharacterized protein</fullName>
    </submittedName>
</protein>
<reference evidence="1" key="2">
    <citation type="journal article" date="2015" name="Data Brief">
        <title>Shoot transcriptome of the giant reed, Arundo donax.</title>
        <authorList>
            <person name="Barrero R.A."/>
            <person name="Guerrero F.D."/>
            <person name="Moolhuijzen P."/>
            <person name="Goolsby J.A."/>
            <person name="Tidwell J."/>
            <person name="Bellgard S.E."/>
            <person name="Bellgard M.I."/>
        </authorList>
    </citation>
    <scope>NUCLEOTIDE SEQUENCE</scope>
    <source>
        <tissue evidence="1">Shoot tissue taken approximately 20 cm above the soil surface</tissue>
    </source>
</reference>
<name>A0A0A9B4Y7_ARUDO</name>
<proteinExistence type="predicted"/>
<dbReference type="EMBL" id="GBRH01243503">
    <property type="protein sequence ID" value="JAD54392.1"/>
    <property type="molecule type" value="Transcribed_RNA"/>
</dbReference>
<reference evidence="1" key="1">
    <citation type="submission" date="2014-09" db="EMBL/GenBank/DDBJ databases">
        <authorList>
            <person name="Magalhaes I.L.F."/>
            <person name="Oliveira U."/>
            <person name="Santos F.R."/>
            <person name="Vidigal T.H.D.A."/>
            <person name="Brescovit A.D."/>
            <person name="Santos A.J."/>
        </authorList>
    </citation>
    <scope>NUCLEOTIDE SEQUENCE</scope>
    <source>
        <tissue evidence="1">Shoot tissue taken approximately 20 cm above the soil surface</tissue>
    </source>
</reference>
<accession>A0A0A9B4Y7</accession>
<evidence type="ECO:0000313" key="1">
    <source>
        <dbReference type="EMBL" id="JAD54392.1"/>
    </source>
</evidence>